<proteinExistence type="predicted"/>
<name>A0A371BGC1_9SPHN</name>
<evidence type="ECO:0000313" key="1">
    <source>
        <dbReference type="EMBL" id="RDV06453.1"/>
    </source>
</evidence>
<organism evidence="1 2">
    <name type="scientific">Sphingorhabdus pulchriflava</name>
    <dbReference type="NCBI Taxonomy" id="2292257"/>
    <lineage>
        <taxon>Bacteria</taxon>
        <taxon>Pseudomonadati</taxon>
        <taxon>Pseudomonadota</taxon>
        <taxon>Alphaproteobacteria</taxon>
        <taxon>Sphingomonadales</taxon>
        <taxon>Sphingomonadaceae</taxon>
        <taxon>Sphingorhabdus</taxon>
    </lineage>
</organism>
<dbReference type="RefSeq" id="WP_115548006.1">
    <property type="nucleotide sequence ID" value="NZ_QRGP01000001.1"/>
</dbReference>
<keyword evidence="2" id="KW-1185">Reference proteome</keyword>
<dbReference type="AlphaFoldDB" id="A0A371BGC1"/>
<protein>
    <submittedName>
        <fullName evidence="1">Uncharacterized protein</fullName>
    </submittedName>
</protein>
<gene>
    <name evidence="1" type="ORF">DXH95_03230</name>
</gene>
<dbReference type="Proteomes" id="UP000263833">
    <property type="component" value="Unassembled WGS sequence"/>
</dbReference>
<evidence type="ECO:0000313" key="2">
    <source>
        <dbReference type="Proteomes" id="UP000263833"/>
    </source>
</evidence>
<accession>A0A371BGC1</accession>
<sequence>MSAHIILESCRSLDRMIATERQVKGSCSHCHAEQSVDLDQLRRRVGGSYSLFNRRCRCALTPGCPGWVRFFYLHGVWRPLWDEGTMLRWYSHKAV</sequence>
<dbReference type="OrthoDB" id="7566831at2"/>
<dbReference type="EMBL" id="QRGP01000001">
    <property type="protein sequence ID" value="RDV06453.1"/>
    <property type="molecule type" value="Genomic_DNA"/>
</dbReference>
<reference evidence="2" key="1">
    <citation type="submission" date="2018-08" db="EMBL/GenBank/DDBJ databases">
        <authorList>
            <person name="Kim S.-J."/>
            <person name="Jung G.-Y."/>
        </authorList>
    </citation>
    <scope>NUCLEOTIDE SEQUENCE [LARGE SCALE GENOMIC DNA]</scope>
    <source>
        <strain evidence="2">GY_G</strain>
    </source>
</reference>
<comment type="caution">
    <text evidence="1">The sequence shown here is derived from an EMBL/GenBank/DDBJ whole genome shotgun (WGS) entry which is preliminary data.</text>
</comment>